<sequence>MPRRKPQSAKQHKAKLQHKRAVKRGDAVSVAPSDFEPRPTTRARVHRVSAHNTAATTGLSSARDLAIASARGLQSSFVKLSPALLEQSKILADRVPLHRPIPPQAAIWPESSGRLDSTREREMREAMSCMRRPKWRYEMTKKEVEKNEEGLFAKWLSNTDGAVDEWVKAAEETAARERAVDDDGDRVQAEDDLSAPPSPSFFERNLEVWRQLWRVTELSQIILVLLDSRCPSLHFPPSLRNFLASPHYRLILVLTKVDIAGPQRTDAWARYLRATHPGVRVVMVESYVQKASDPDPGVVQSGKRRYEPHLPQTFKERLIAALKDAHAEMLEPPERVKQDAERLKEWKPKVKRQVDFDALLAAGAKTHLGGNPGIPVTTESQDDDGRESDYLTIGLIGQPNVGKSSLLNALFGTIKVRASKTPGKTKHFQTLFWTPDVRLVDCPGLVMPDLMPMEMQVLGGILPISRMPAIPLCVSYASQLLPLERVFGLMHPKVSVPPPEDKRTWRDGMRRMEDVKMVQPAWTAMDIMSAFADRKGWVTAKAGRSDVNRAGNAILRFLAEGKVQWAFWPPGTPTSIVEAEQQAAGNGILLSSATMDGAEEAESEYESEGDGEGEGSAGTESGTEAVSEDKEDEVSQGNHGIGGRFAALQLVGDDGSEDEEEEEADG</sequence>
<evidence type="ECO:0000313" key="7">
    <source>
        <dbReference type="EMBL" id="ETW87002.1"/>
    </source>
</evidence>
<dbReference type="InterPro" id="IPR006073">
    <property type="entry name" value="GTP-bd"/>
</dbReference>
<feature type="compositionally biased region" description="Acidic residues" evidence="5">
    <location>
        <begin position="654"/>
        <end position="666"/>
    </location>
</feature>
<dbReference type="eggNOG" id="KOG1424">
    <property type="taxonomic scope" value="Eukaryota"/>
</dbReference>
<feature type="compositionally biased region" description="Acidic residues" evidence="5">
    <location>
        <begin position="597"/>
        <end position="613"/>
    </location>
</feature>
<comment type="function">
    <text evidence="3">Possible regulatory or functional link with the histocompatibility cluster.</text>
</comment>
<dbReference type="InParanoid" id="W4KMG3"/>
<dbReference type="HOGENOM" id="CLU_013649_2_0_1"/>
<feature type="region of interest" description="Disordered" evidence="5">
    <location>
        <begin position="1"/>
        <end position="55"/>
    </location>
</feature>
<dbReference type="GO" id="GO:0003924">
    <property type="term" value="F:GTPase activity"/>
    <property type="evidence" value="ECO:0007669"/>
    <property type="project" value="InterPro"/>
</dbReference>
<dbReference type="AlphaFoldDB" id="W4KMG3"/>
<feature type="compositionally biased region" description="Basic and acidic residues" evidence="5">
    <location>
        <begin position="174"/>
        <end position="189"/>
    </location>
</feature>
<accession>W4KMG3</accession>
<proteinExistence type="predicted"/>
<dbReference type="PANTHER" id="PTHR45709">
    <property type="entry name" value="LARGE SUBUNIT GTPASE 1 HOMOLOG-RELATED"/>
    <property type="match status" value="1"/>
</dbReference>
<dbReference type="STRING" id="747525.W4KMG3"/>
<dbReference type="GeneID" id="20674540"/>
<protein>
    <recommendedName>
        <fullName evidence="4">Guanine nucleotide-binding protein-like 1</fullName>
    </recommendedName>
</protein>
<dbReference type="PANTHER" id="PTHR45709:SF3">
    <property type="entry name" value="GUANINE NUCLEOTIDE-BINDING PROTEIN-LIKE 1"/>
    <property type="match status" value="1"/>
</dbReference>
<dbReference type="OrthoDB" id="61815at2759"/>
<feature type="region of interest" description="Disordered" evidence="5">
    <location>
        <begin position="596"/>
        <end position="666"/>
    </location>
</feature>
<organism evidence="7 8">
    <name type="scientific">Heterobasidion irregulare (strain TC 32-1)</name>
    <dbReference type="NCBI Taxonomy" id="747525"/>
    <lineage>
        <taxon>Eukaryota</taxon>
        <taxon>Fungi</taxon>
        <taxon>Dikarya</taxon>
        <taxon>Basidiomycota</taxon>
        <taxon>Agaricomycotina</taxon>
        <taxon>Agaricomycetes</taxon>
        <taxon>Russulales</taxon>
        <taxon>Bondarzewiaceae</taxon>
        <taxon>Heterobasidion</taxon>
        <taxon>Heterobasidion annosum species complex</taxon>
    </lineage>
</organism>
<gene>
    <name evidence="7" type="ORF">HETIRDRAFT_431501</name>
</gene>
<dbReference type="InterPro" id="IPR027417">
    <property type="entry name" value="P-loop_NTPase"/>
</dbReference>
<keyword evidence="2" id="KW-0342">GTP-binding</keyword>
<dbReference type="SUPFAM" id="SSF52540">
    <property type="entry name" value="P-loop containing nucleoside triphosphate hydrolases"/>
    <property type="match status" value="1"/>
</dbReference>
<evidence type="ECO:0000256" key="5">
    <source>
        <dbReference type="SAM" id="MobiDB-lite"/>
    </source>
</evidence>
<evidence type="ECO:0000256" key="1">
    <source>
        <dbReference type="ARBA" id="ARBA00022741"/>
    </source>
</evidence>
<keyword evidence="8" id="KW-1185">Reference proteome</keyword>
<dbReference type="Proteomes" id="UP000030671">
    <property type="component" value="Unassembled WGS sequence"/>
</dbReference>
<feature type="compositionally biased region" description="Basic residues" evidence="5">
    <location>
        <begin position="1"/>
        <end position="22"/>
    </location>
</feature>
<evidence type="ECO:0000256" key="3">
    <source>
        <dbReference type="ARBA" id="ARBA00037770"/>
    </source>
</evidence>
<evidence type="ECO:0000313" key="8">
    <source>
        <dbReference type="Proteomes" id="UP000030671"/>
    </source>
</evidence>
<dbReference type="KEGG" id="hir:HETIRDRAFT_431501"/>
<feature type="region of interest" description="Disordered" evidence="5">
    <location>
        <begin position="174"/>
        <end position="195"/>
    </location>
</feature>
<evidence type="ECO:0000256" key="4">
    <source>
        <dbReference type="ARBA" id="ARBA00039902"/>
    </source>
</evidence>
<name>W4KMG3_HETIT</name>
<evidence type="ECO:0000256" key="2">
    <source>
        <dbReference type="ARBA" id="ARBA00023134"/>
    </source>
</evidence>
<dbReference type="Pfam" id="PF01926">
    <property type="entry name" value="MMR_HSR1"/>
    <property type="match status" value="1"/>
</dbReference>
<dbReference type="RefSeq" id="XP_009540958.1">
    <property type="nucleotide sequence ID" value="XM_009542663.1"/>
</dbReference>
<dbReference type="InterPro" id="IPR043358">
    <property type="entry name" value="GNL1-like"/>
</dbReference>
<feature type="domain" description="G" evidence="6">
    <location>
        <begin position="392"/>
        <end position="447"/>
    </location>
</feature>
<evidence type="ECO:0000259" key="6">
    <source>
        <dbReference type="Pfam" id="PF01926"/>
    </source>
</evidence>
<dbReference type="Gene3D" id="3.40.50.300">
    <property type="entry name" value="P-loop containing nucleotide triphosphate hydrolases"/>
    <property type="match status" value="1"/>
</dbReference>
<dbReference type="GO" id="GO:0005525">
    <property type="term" value="F:GTP binding"/>
    <property type="evidence" value="ECO:0007669"/>
    <property type="project" value="UniProtKB-KW"/>
</dbReference>
<reference evidence="7 8" key="1">
    <citation type="journal article" date="2012" name="New Phytol.">
        <title>Insight into trade-off between wood decay and parasitism from the genome of a fungal forest pathogen.</title>
        <authorList>
            <person name="Olson A."/>
            <person name="Aerts A."/>
            <person name="Asiegbu F."/>
            <person name="Belbahri L."/>
            <person name="Bouzid O."/>
            <person name="Broberg A."/>
            <person name="Canback B."/>
            <person name="Coutinho P.M."/>
            <person name="Cullen D."/>
            <person name="Dalman K."/>
            <person name="Deflorio G."/>
            <person name="van Diepen L.T."/>
            <person name="Dunand C."/>
            <person name="Duplessis S."/>
            <person name="Durling M."/>
            <person name="Gonthier P."/>
            <person name="Grimwood J."/>
            <person name="Fossdal C.G."/>
            <person name="Hansson D."/>
            <person name="Henrissat B."/>
            <person name="Hietala A."/>
            <person name="Himmelstrand K."/>
            <person name="Hoffmeister D."/>
            <person name="Hogberg N."/>
            <person name="James T.Y."/>
            <person name="Karlsson M."/>
            <person name="Kohler A."/>
            <person name="Kues U."/>
            <person name="Lee Y.H."/>
            <person name="Lin Y.C."/>
            <person name="Lind M."/>
            <person name="Lindquist E."/>
            <person name="Lombard V."/>
            <person name="Lucas S."/>
            <person name="Lunden K."/>
            <person name="Morin E."/>
            <person name="Murat C."/>
            <person name="Park J."/>
            <person name="Raffaello T."/>
            <person name="Rouze P."/>
            <person name="Salamov A."/>
            <person name="Schmutz J."/>
            <person name="Solheim H."/>
            <person name="Stahlberg J."/>
            <person name="Velez H."/>
            <person name="de Vries R.P."/>
            <person name="Wiebenga A."/>
            <person name="Woodward S."/>
            <person name="Yakovlev I."/>
            <person name="Garbelotto M."/>
            <person name="Martin F."/>
            <person name="Grigoriev I.V."/>
            <person name="Stenlid J."/>
        </authorList>
    </citation>
    <scope>NUCLEOTIDE SEQUENCE [LARGE SCALE GENOMIC DNA]</scope>
    <source>
        <strain evidence="7 8">TC 32-1</strain>
    </source>
</reference>
<keyword evidence="1" id="KW-0547">Nucleotide-binding</keyword>
<dbReference type="EMBL" id="KI925454">
    <property type="protein sequence ID" value="ETW87002.1"/>
    <property type="molecule type" value="Genomic_DNA"/>
</dbReference>